<name>A0A515MH42_9CAUD</name>
<dbReference type="Proteomes" id="UP000320647">
    <property type="component" value="Segment"/>
</dbReference>
<feature type="region of interest" description="Disordered" evidence="1">
    <location>
        <begin position="211"/>
        <end position="230"/>
    </location>
</feature>
<feature type="compositionally biased region" description="Acidic residues" evidence="1">
    <location>
        <begin position="213"/>
        <end position="230"/>
    </location>
</feature>
<reference evidence="2 3" key="1">
    <citation type="submission" date="2019-05" db="EMBL/GenBank/DDBJ databases">
        <authorList>
            <person name="Burke A."/>
            <person name="Deelsnyder S."/>
            <person name="Fournier A."/>
            <person name="Low S."/>
            <person name="Murawski K."/>
            <person name="Worthington R."/>
            <person name="Molloy S.D."/>
            <person name="Garlena R.A."/>
            <person name="Russell D.A."/>
            <person name="Pope W.H."/>
            <person name="Jacobs-Sera D."/>
            <person name="Hatfull G.F."/>
        </authorList>
    </citation>
    <scope>NUCLEOTIDE SEQUENCE [LARGE SCALE GENOMIC DNA]</scope>
</reference>
<gene>
    <name evidence="2" type="primary">80</name>
    <name evidence="2" type="ORF">SEA_TRAX_80</name>
</gene>
<evidence type="ECO:0000313" key="2">
    <source>
        <dbReference type="EMBL" id="QDM55967.1"/>
    </source>
</evidence>
<sequence length="230" mass="25899">MQYRDGHDPYTFDDDEVGLNYQALRMLWRSRAIHRQAVTDWMTQRPTVDEVELPEDVTEKLQRLAAQNSRRPDAVQLIQQIPYVVAWFRESMVAGSHPGGEEDIKSSAGPSSRPPFRVAFMSAADREVAALVHWCHECGVSVRGPVYMVAGSIRGVSPRDPSSPIRQMAEELSDAVSRWGEPEGIYTDPEFGLWSIRSAHYGIWPELGSLFTEDPDVPDPDDDVEPEGLF</sequence>
<dbReference type="GeneID" id="70080594"/>
<dbReference type="RefSeq" id="YP_010246065.1">
    <property type="nucleotide sequence ID" value="NC_060132.1"/>
</dbReference>
<protein>
    <submittedName>
        <fullName evidence="2">Uncharacterized protein</fullName>
    </submittedName>
</protein>
<organism evidence="2 3">
    <name type="scientific">Gordonia phage Trax</name>
    <dbReference type="NCBI Taxonomy" id="2591121"/>
    <lineage>
        <taxon>Viruses</taxon>
        <taxon>Duplodnaviria</taxon>
        <taxon>Heunggongvirae</taxon>
        <taxon>Uroviricota</taxon>
        <taxon>Caudoviricetes</taxon>
        <taxon>Deeyouvirinae</taxon>
        <taxon>Nevillevirus</taxon>
        <taxon>Nevillevirus trax</taxon>
    </lineage>
</organism>
<keyword evidence="3" id="KW-1185">Reference proteome</keyword>
<accession>A0A515MH42</accession>
<evidence type="ECO:0000256" key="1">
    <source>
        <dbReference type="SAM" id="MobiDB-lite"/>
    </source>
</evidence>
<evidence type="ECO:0000313" key="3">
    <source>
        <dbReference type="Proteomes" id="UP000320647"/>
    </source>
</evidence>
<proteinExistence type="predicted"/>
<dbReference type="EMBL" id="MK967378">
    <property type="protein sequence ID" value="QDM55967.1"/>
    <property type="molecule type" value="Genomic_DNA"/>
</dbReference>
<dbReference type="KEGG" id="vg:70080594"/>